<evidence type="ECO:0000256" key="5">
    <source>
        <dbReference type="ARBA" id="ARBA00022679"/>
    </source>
</evidence>
<keyword evidence="14" id="KW-0464">Manganese</keyword>
<name>A0ABQ9FJ65_TEGGR</name>
<evidence type="ECO:0000313" key="15">
    <source>
        <dbReference type="EMBL" id="KAJ8317343.1"/>
    </source>
</evidence>
<keyword evidence="9" id="KW-1133">Transmembrane helix</keyword>
<evidence type="ECO:0000256" key="10">
    <source>
        <dbReference type="ARBA" id="ARBA00023034"/>
    </source>
</evidence>
<gene>
    <name evidence="15" type="ORF">KUTeg_005247</name>
</gene>
<keyword evidence="16" id="KW-1185">Reference proteome</keyword>
<keyword evidence="6" id="KW-0812">Transmembrane</keyword>
<keyword evidence="10" id="KW-0333">Golgi apparatus</keyword>
<dbReference type="PANTHER" id="PTHR12871">
    <property type="entry name" value="BETA-1,2-N-ACETYLGLUCOSAMINYLTRANSFERASE II"/>
    <property type="match status" value="1"/>
</dbReference>
<keyword evidence="8" id="KW-0735">Signal-anchor</keyword>
<keyword evidence="12" id="KW-1015">Disulfide bond</keyword>
<evidence type="ECO:0000256" key="9">
    <source>
        <dbReference type="ARBA" id="ARBA00022989"/>
    </source>
</evidence>
<keyword evidence="7" id="KW-0479">Metal-binding</keyword>
<comment type="subcellular location">
    <subcellularLocation>
        <location evidence="2">Golgi apparatus membrane</location>
        <topology evidence="2">Single-pass type II membrane protein</topology>
    </subcellularLocation>
</comment>
<evidence type="ECO:0000256" key="12">
    <source>
        <dbReference type="ARBA" id="ARBA00023157"/>
    </source>
</evidence>
<evidence type="ECO:0000256" key="7">
    <source>
        <dbReference type="ARBA" id="ARBA00022723"/>
    </source>
</evidence>
<keyword evidence="4" id="KW-0328">Glycosyltransferase</keyword>
<protein>
    <submittedName>
        <fullName evidence="15">Uncharacterized protein</fullName>
    </submittedName>
</protein>
<evidence type="ECO:0000256" key="14">
    <source>
        <dbReference type="ARBA" id="ARBA00023211"/>
    </source>
</evidence>
<comment type="pathway">
    <text evidence="3">Protein modification; protein glycosylation.</text>
</comment>
<dbReference type="EMBL" id="JARBDR010000246">
    <property type="protein sequence ID" value="KAJ8317343.1"/>
    <property type="molecule type" value="Genomic_DNA"/>
</dbReference>
<accession>A0ABQ9FJ65</accession>
<organism evidence="15 16">
    <name type="scientific">Tegillarca granosa</name>
    <name type="common">Malaysian cockle</name>
    <name type="synonym">Anadara granosa</name>
    <dbReference type="NCBI Taxonomy" id="220873"/>
    <lineage>
        <taxon>Eukaryota</taxon>
        <taxon>Metazoa</taxon>
        <taxon>Spiralia</taxon>
        <taxon>Lophotrochozoa</taxon>
        <taxon>Mollusca</taxon>
        <taxon>Bivalvia</taxon>
        <taxon>Autobranchia</taxon>
        <taxon>Pteriomorphia</taxon>
        <taxon>Arcoida</taxon>
        <taxon>Arcoidea</taxon>
        <taxon>Arcidae</taxon>
        <taxon>Tegillarca</taxon>
    </lineage>
</organism>
<evidence type="ECO:0000256" key="4">
    <source>
        <dbReference type="ARBA" id="ARBA00022676"/>
    </source>
</evidence>
<comment type="cofactor">
    <cofactor evidence="1">
        <name>Mn(2+)</name>
        <dbReference type="ChEBI" id="CHEBI:29035"/>
    </cofactor>
</comment>
<evidence type="ECO:0000256" key="3">
    <source>
        <dbReference type="ARBA" id="ARBA00004922"/>
    </source>
</evidence>
<dbReference type="Proteomes" id="UP001217089">
    <property type="component" value="Unassembled WGS sequence"/>
</dbReference>
<evidence type="ECO:0000256" key="6">
    <source>
        <dbReference type="ARBA" id="ARBA00022692"/>
    </source>
</evidence>
<evidence type="ECO:0000256" key="11">
    <source>
        <dbReference type="ARBA" id="ARBA00023136"/>
    </source>
</evidence>
<dbReference type="PANTHER" id="PTHR12871:SF0">
    <property type="entry name" value="ALPHA-1,6-MANNOSYL-GLYCOPROTEIN 2-BETA-N-ACETYLGLUCOSAMINYLTRANSFERASE"/>
    <property type="match status" value="1"/>
</dbReference>
<dbReference type="Pfam" id="PF05060">
    <property type="entry name" value="MGAT2"/>
    <property type="match status" value="3"/>
</dbReference>
<evidence type="ECO:0000256" key="13">
    <source>
        <dbReference type="ARBA" id="ARBA00023180"/>
    </source>
</evidence>
<dbReference type="InterPro" id="IPR007754">
    <property type="entry name" value="GlcNAc_II"/>
</dbReference>
<evidence type="ECO:0000313" key="16">
    <source>
        <dbReference type="Proteomes" id="UP001217089"/>
    </source>
</evidence>
<evidence type="ECO:0000256" key="2">
    <source>
        <dbReference type="ARBA" id="ARBA00004323"/>
    </source>
</evidence>
<keyword evidence="11" id="KW-0472">Membrane</keyword>
<sequence length="275" mass="32156">MAMFSKNEEEEEEEEEEYVFSFFKKCSYDPVNSESHPNVQESSMALKKKCNNAEHPDKYGHYREAKYCQTKHHWLWKGNCNTLTMKSRYSVSNQKEQESQLQHVFDKLDVMKNYTGHVLLLEEDYYVAPDGILLPLSVQESEEYCLFDDYNWDWTLQHLSMKCIPGKVRVMKMKATRVFHMGEWYIKESGMSNHYQLLLIGVHHKGKNCNPQVKKKQVETLLSSNKKYLFPNVLSISGSSKLKLRDPKPNGGWGDIRDRHLCLSLVDDYPGKPPS</sequence>
<keyword evidence="13" id="KW-0325">Glycoprotein</keyword>
<evidence type="ECO:0000256" key="8">
    <source>
        <dbReference type="ARBA" id="ARBA00022968"/>
    </source>
</evidence>
<keyword evidence="5" id="KW-0808">Transferase</keyword>
<comment type="caution">
    <text evidence="15">The sequence shown here is derived from an EMBL/GenBank/DDBJ whole genome shotgun (WGS) entry which is preliminary data.</text>
</comment>
<proteinExistence type="predicted"/>
<reference evidence="15 16" key="1">
    <citation type="submission" date="2022-12" db="EMBL/GenBank/DDBJ databases">
        <title>Chromosome-level genome of Tegillarca granosa.</title>
        <authorList>
            <person name="Kim J."/>
        </authorList>
    </citation>
    <scope>NUCLEOTIDE SEQUENCE [LARGE SCALE GENOMIC DNA]</scope>
    <source>
        <strain evidence="15">Teg-2019</strain>
        <tissue evidence="15">Adductor muscle</tissue>
    </source>
</reference>
<evidence type="ECO:0000256" key="1">
    <source>
        <dbReference type="ARBA" id="ARBA00001936"/>
    </source>
</evidence>